<keyword evidence="2" id="KW-0862">Zinc</keyword>
<dbReference type="SMART" id="SM01260">
    <property type="entry name" value="LANC_like"/>
    <property type="match status" value="1"/>
</dbReference>
<dbReference type="InterPro" id="IPR020464">
    <property type="entry name" value="LanC-like_prot_euk"/>
</dbReference>
<evidence type="ECO:0000313" key="4">
    <source>
        <dbReference type="Proteomes" id="UP001381693"/>
    </source>
</evidence>
<dbReference type="PANTHER" id="PTHR12736:SF21">
    <property type="entry name" value="LANC-LIKE PROTEIN 2"/>
    <property type="match status" value="1"/>
</dbReference>
<dbReference type="GO" id="GO:0005886">
    <property type="term" value="C:plasma membrane"/>
    <property type="evidence" value="ECO:0007669"/>
    <property type="project" value="TreeGrafter"/>
</dbReference>
<dbReference type="PRINTS" id="PR01951">
    <property type="entry name" value="LANCEUKARYTE"/>
</dbReference>
<dbReference type="Pfam" id="PF05147">
    <property type="entry name" value="LANC_like"/>
    <property type="match status" value="1"/>
</dbReference>
<feature type="binding site" evidence="2">
    <location>
        <position position="329"/>
    </location>
    <ligand>
        <name>Zn(2+)</name>
        <dbReference type="ChEBI" id="CHEBI:29105"/>
    </ligand>
</feature>
<dbReference type="AlphaFoldDB" id="A0AAN8XGF3"/>
<evidence type="ECO:0000256" key="2">
    <source>
        <dbReference type="PIRSR" id="PIRSR607822-1"/>
    </source>
</evidence>
<dbReference type="GO" id="GO:0046872">
    <property type="term" value="F:metal ion binding"/>
    <property type="evidence" value="ECO:0007669"/>
    <property type="project" value="UniProtKB-KW"/>
</dbReference>
<dbReference type="GO" id="GO:0031179">
    <property type="term" value="P:peptide modification"/>
    <property type="evidence" value="ECO:0007669"/>
    <property type="project" value="InterPro"/>
</dbReference>
<dbReference type="GO" id="GO:0005975">
    <property type="term" value="P:carbohydrate metabolic process"/>
    <property type="evidence" value="ECO:0007669"/>
    <property type="project" value="InterPro"/>
</dbReference>
<dbReference type="CDD" id="cd04794">
    <property type="entry name" value="euk_LANCL"/>
    <property type="match status" value="1"/>
</dbReference>
<protein>
    <submittedName>
        <fullName evidence="3">Glutathione S-transferase lancl1</fullName>
    </submittedName>
</protein>
<feature type="binding site" evidence="2">
    <location>
        <position position="283"/>
    </location>
    <ligand>
        <name>Zn(2+)</name>
        <dbReference type="ChEBI" id="CHEBI:29105"/>
    </ligand>
</feature>
<organism evidence="3 4">
    <name type="scientific">Halocaridina rubra</name>
    <name type="common">Hawaiian red shrimp</name>
    <dbReference type="NCBI Taxonomy" id="373956"/>
    <lineage>
        <taxon>Eukaryota</taxon>
        <taxon>Metazoa</taxon>
        <taxon>Ecdysozoa</taxon>
        <taxon>Arthropoda</taxon>
        <taxon>Crustacea</taxon>
        <taxon>Multicrustacea</taxon>
        <taxon>Malacostraca</taxon>
        <taxon>Eumalacostraca</taxon>
        <taxon>Eucarida</taxon>
        <taxon>Decapoda</taxon>
        <taxon>Pleocyemata</taxon>
        <taxon>Caridea</taxon>
        <taxon>Atyoidea</taxon>
        <taxon>Atyidae</taxon>
        <taxon>Halocaridina</taxon>
    </lineage>
</organism>
<gene>
    <name evidence="3" type="primary">LANCL1</name>
    <name evidence="3" type="ORF">SK128_013920</name>
</gene>
<sequence>MGDREERHIPNPFPKTLAADSIKVVDPSIGQLSADFVKNLQKSADSLLKKLEREIDSNIDWGDTSIYTGCCGYSLLYLHLADILGDDIYLQKAQPLMERCLKKMKGKRSSFLCGDAGPLAVAAVVFSKLNMKKEMANCIQGLKKLERDVLNPSSGLPDEILYGRAGYLYALLFLQREIGKDAVHDQTIHAVVEAILDSGRALARHEKSRSPLMYEWHEKKYIGAAHGIMGILFMLLQVKEYLNDKELQEKIKPTIDYMCSLQFPSGNMPSSLGNKTDRLIHWCHGAPGGVFLFAKAYEVFGNQSYLDQAKKCAECVWERGLLWKGYGLCHGTAGNGYALLYMYQVTKDTEYLYQAAQFARWCQDYGTHRCRTPDRPMSLFEGLAGTIYFLTDLTNPESAKFPAFVI</sequence>
<comment type="similarity">
    <text evidence="1">Belongs to the LanC-like protein family.</text>
</comment>
<dbReference type="SUPFAM" id="SSF158745">
    <property type="entry name" value="LanC-like"/>
    <property type="match status" value="1"/>
</dbReference>
<dbReference type="PANTHER" id="PTHR12736">
    <property type="entry name" value="LANC-LIKE PROTEIN"/>
    <property type="match status" value="1"/>
</dbReference>
<reference evidence="3 4" key="1">
    <citation type="submission" date="2023-11" db="EMBL/GenBank/DDBJ databases">
        <title>Halocaridina rubra genome assembly.</title>
        <authorList>
            <person name="Smith C."/>
        </authorList>
    </citation>
    <scope>NUCLEOTIDE SEQUENCE [LARGE SCALE GENOMIC DNA]</scope>
    <source>
        <strain evidence="3">EP-1</strain>
        <tissue evidence="3">Whole</tissue>
    </source>
</reference>
<proteinExistence type="inferred from homology"/>
<keyword evidence="4" id="KW-1185">Reference proteome</keyword>
<comment type="caution">
    <text evidence="3">The sequence shown here is derived from an EMBL/GenBank/DDBJ whole genome shotgun (WGS) entry which is preliminary data.</text>
</comment>
<keyword evidence="2" id="KW-0479">Metal-binding</keyword>
<dbReference type="Gene3D" id="1.50.10.10">
    <property type="match status" value="1"/>
</dbReference>
<evidence type="ECO:0000313" key="3">
    <source>
        <dbReference type="EMBL" id="KAK7082421.1"/>
    </source>
</evidence>
<dbReference type="EMBL" id="JAXCGZ010004029">
    <property type="protein sequence ID" value="KAK7082421.1"/>
    <property type="molecule type" value="Genomic_DNA"/>
</dbReference>
<name>A0AAN8XGF3_HALRR</name>
<evidence type="ECO:0000256" key="1">
    <source>
        <dbReference type="ARBA" id="ARBA00007179"/>
    </source>
</evidence>
<dbReference type="InterPro" id="IPR012341">
    <property type="entry name" value="6hp_glycosidase-like_sf"/>
</dbReference>
<dbReference type="PRINTS" id="PR01950">
    <property type="entry name" value="LANCSUPER"/>
</dbReference>
<dbReference type="Proteomes" id="UP001381693">
    <property type="component" value="Unassembled WGS sequence"/>
</dbReference>
<dbReference type="InterPro" id="IPR007822">
    <property type="entry name" value="LANC-like"/>
</dbReference>
<accession>A0AAN8XGF3</accession>
<feature type="binding site" evidence="2">
    <location>
        <position position="330"/>
    </location>
    <ligand>
        <name>Zn(2+)</name>
        <dbReference type="ChEBI" id="CHEBI:29105"/>
    </ligand>
</feature>